<organism evidence="2 3">
    <name type="scientific">Hymenobacter ginkgonis</name>
    <dbReference type="NCBI Taxonomy" id="2682976"/>
    <lineage>
        <taxon>Bacteria</taxon>
        <taxon>Pseudomonadati</taxon>
        <taxon>Bacteroidota</taxon>
        <taxon>Cytophagia</taxon>
        <taxon>Cytophagales</taxon>
        <taxon>Hymenobacteraceae</taxon>
        <taxon>Hymenobacter</taxon>
    </lineage>
</organism>
<evidence type="ECO:0000256" key="1">
    <source>
        <dbReference type="SAM" id="MobiDB-lite"/>
    </source>
</evidence>
<dbReference type="AlphaFoldDB" id="A0A7K1TGP9"/>
<dbReference type="PANTHER" id="PTHR38477:SF1">
    <property type="entry name" value="MUREIN L,D-TRANSPEPTIDASE CATALYTIC DOMAIN FAMILY PROTEIN"/>
    <property type="match status" value="1"/>
</dbReference>
<accession>A0A7K1TGP9</accession>
<dbReference type="EMBL" id="WQKZ01000003">
    <property type="protein sequence ID" value="MVN77559.1"/>
    <property type="molecule type" value="Genomic_DNA"/>
</dbReference>
<reference evidence="2 3" key="1">
    <citation type="submission" date="2019-12" db="EMBL/GenBank/DDBJ databases">
        <title>Hymenobacter sp. HMF4947 Genome sequencing and assembly.</title>
        <authorList>
            <person name="Kang H."/>
            <person name="Cha I."/>
            <person name="Kim H."/>
            <person name="Joh K."/>
        </authorList>
    </citation>
    <scope>NUCLEOTIDE SEQUENCE [LARGE SCALE GENOMIC DNA]</scope>
    <source>
        <strain evidence="2 3">HMF4947</strain>
    </source>
</reference>
<gene>
    <name evidence="2" type="ORF">GO988_14585</name>
</gene>
<dbReference type="Proteomes" id="UP000441336">
    <property type="component" value="Unassembled WGS sequence"/>
</dbReference>
<evidence type="ECO:0000313" key="3">
    <source>
        <dbReference type="Proteomes" id="UP000441336"/>
    </source>
</evidence>
<dbReference type="InterPro" id="IPR032676">
    <property type="entry name" value="YkuD_2"/>
</dbReference>
<sequence>MDPALLRRAKQEYRAQRGKLVNPRFINIVDFRKSIFQERLFVYNFISQIVVLSSRMAHGLQSRLLYPTEFSNVNGSERGCTGTFLTDKAAYSGRFEHALRMDDITEESNANVRTRANVFHANSEFYTYSVGYPMTNKAVNNQLIPLIQTPRFCSTPGNTGCSINCSTASRASSPLPNRPRLPNARRTRPPAISRFCSTRAF</sequence>
<feature type="region of interest" description="Disordered" evidence="1">
    <location>
        <begin position="169"/>
        <end position="189"/>
    </location>
</feature>
<evidence type="ECO:0000313" key="2">
    <source>
        <dbReference type="EMBL" id="MVN77559.1"/>
    </source>
</evidence>
<name>A0A7K1TGP9_9BACT</name>
<protein>
    <submittedName>
        <fullName evidence="2">Uncharacterized protein</fullName>
    </submittedName>
</protein>
<dbReference type="PANTHER" id="PTHR38477">
    <property type="entry name" value="HYPOTHETICAL EXPORTED PROTEIN"/>
    <property type="match status" value="1"/>
</dbReference>
<dbReference type="RefSeq" id="WP_157566700.1">
    <property type="nucleotide sequence ID" value="NZ_WQKZ01000003.1"/>
</dbReference>
<dbReference type="Pfam" id="PF13645">
    <property type="entry name" value="YkuD_2"/>
    <property type="match status" value="1"/>
</dbReference>
<keyword evidence="3" id="KW-1185">Reference proteome</keyword>
<comment type="caution">
    <text evidence="2">The sequence shown here is derived from an EMBL/GenBank/DDBJ whole genome shotgun (WGS) entry which is preliminary data.</text>
</comment>
<proteinExistence type="predicted"/>
<feature type="compositionally biased region" description="Low complexity" evidence="1">
    <location>
        <begin position="169"/>
        <end position="182"/>
    </location>
</feature>